<evidence type="ECO:0000259" key="3">
    <source>
        <dbReference type="PROSITE" id="PS51832"/>
    </source>
</evidence>
<dbReference type="Proteomes" id="UP001524569">
    <property type="component" value="Unassembled WGS sequence"/>
</dbReference>
<dbReference type="InterPro" id="IPR001789">
    <property type="entry name" value="Sig_transdc_resp-reg_receiver"/>
</dbReference>
<keyword evidence="1" id="KW-0597">Phosphoprotein</keyword>
<sequence length="366" mass="41100">MNDKKMQTILVVDDSPENVTVLSELLQPDYRVRVATTGVRALQVAASQPCPDLILLDVMMPEMDGYEVFENLRANPQTSAIPVIFVTAMDSMESELRGLDAGAVDYITKPILPQIVMARVRTQLELKQARDWLSNQNAYLEAEVARRMRENELIQNIGIRALAHLAEIRDPETGYHILRTQAYVQHLAESLQQHPRFSGVLSDHYVQLLTRSAPLHDIGKIGIPDAILHKPGPLTVEEWQIMKTHAKLGRDAIEMAECDATRNVEFLTLAKEIAQWHHEQWDGGGYPDGLAGDAIPVSARIMAVADVFDSLISRRVYKPPLPAADVKIIIAEGRGRHFDPDMADVFLADFDFYCDIAHHYPDTPKR</sequence>
<dbReference type="Gene3D" id="1.10.3210.10">
    <property type="entry name" value="Hypothetical protein af1432"/>
    <property type="match status" value="1"/>
</dbReference>
<accession>A0ABT1UHZ6</accession>
<dbReference type="Pfam" id="PF13487">
    <property type="entry name" value="HD_5"/>
    <property type="match status" value="1"/>
</dbReference>
<protein>
    <submittedName>
        <fullName evidence="4">Two-component system response regulator</fullName>
    </submittedName>
</protein>
<name>A0ABT1UHZ6_9GAMM</name>
<dbReference type="SUPFAM" id="SSF109604">
    <property type="entry name" value="HD-domain/PDEase-like"/>
    <property type="match status" value="1"/>
</dbReference>
<gene>
    <name evidence="4" type="ORF">NP603_12030</name>
</gene>
<reference evidence="4 5" key="1">
    <citation type="submission" date="2022-07" db="EMBL/GenBank/DDBJ databases">
        <title>Methylomonas rivi sp. nov., Methylomonas rosea sp. nov., Methylomonas aureus sp. nov. and Methylomonas subterranea sp. nov., four novel methanotrophs isolated from a freshwater creek and the deep terrestrial subsurface.</title>
        <authorList>
            <person name="Abin C."/>
            <person name="Sankaranarayanan K."/>
            <person name="Garner C."/>
            <person name="Sindelar R."/>
            <person name="Kotary K."/>
            <person name="Garner R."/>
            <person name="Barclay S."/>
            <person name="Lawson P."/>
            <person name="Krumholz L."/>
        </authorList>
    </citation>
    <scope>NUCLEOTIDE SEQUENCE [LARGE SCALE GENOMIC DNA]</scope>
    <source>
        <strain evidence="4 5">SURF-1</strain>
    </source>
</reference>
<evidence type="ECO:0000259" key="2">
    <source>
        <dbReference type="PROSITE" id="PS50110"/>
    </source>
</evidence>
<dbReference type="Gene3D" id="3.40.50.2300">
    <property type="match status" value="1"/>
</dbReference>
<feature type="domain" description="Response regulatory" evidence="2">
    <location>
        <begin position="8"/>
        <end position="124"/>
    </location>
</feature>
<dbReference type="InterPro" id="IPR037522">
    <property type="entry name" value="HD_GYP_dom"/>
</dbReference>
<dbReference type="EMBL" id="JANIBM010000012">
    <property type="protein sequence ID" value="MCQ8181839.1"/>
    <property type="molecule type" value="Genomic_DNA"/>
</dbReference>
<dbReference type="CDD" id="cd00077">
    <property type="entry name" value="HDc"/>
    <property type="match status" value="1"/>
</dbReference>
<dbReference type="PROSITE" id="PS51832">
    <property type="entry name" value="HD_GYP"/>
    <property type="match status" value="1"/>
</dbReference>
<dbReference type="SMART" id="SM00471">
    <property type="entry name" value="HDc"/>
    <property type="match status" value="1"/>
</dbReference>
<comment type="caution">
    <text evidence="4">The sequence shown here is derived from an EMBL/GenBank/DDBJ whole genome shotgun (WGS) entry which is preliminary data.</text>
</comment>
<dbReference type="Pfam" id="PF00072">
    <property type="entry name" value="Response_reg"/>
    <property type="match status" value="1"/>
</dbReference>
<evidence type="ECO:0000256" key="1">
    <source>
        <dbReference type="PROSITE-ProRule" id="PRU00169"/>
    </source>
</evidence>
<organism evidence="4 5">
    <name type="scientific">Methylomonas aurea</name>
    <dbReference type="NCBI Taxonomy" id="2952224"/>
    <lineage>
        <taxon>Bacteria</taxon>
        <taxon>Pseudomonadati</taxon>
        <taxon>Pseudomonadota</taxon>
        <taxon>Gammaproteobacteria</taxon>
        <taxon>Methylococcales</taxon>
        <taxon>Methylococcaceae</taxon>
        <taxon>Methylomonas</taxon>
    </lineage>
</organism>
<dbReference type="PROSITE" id="PS50110">
    <property type="entry name" value="RESPONSE_REGULATORY"/>
    <property type="match status" value="1"/>
</dbReference>
<dbReference type="PANTHER" id="PTHR45228:SF5">
    <property type="entry name" value="CYCLIC DI-GMP PHOSPHODIESTERASE VC_1348-RELATED"/>
    <property type="match status" value="1"/>
</dbReference>
<dbReference type="PANTHER" id="PTHR45228">
    <property type="entry name" value="CYCLIC DI-GMP PHOSPHODIESTERASE TM_0186-RELATED"/>
    <property type="match status" value="1"/>
</dbReference>
<keyword evidence="5" id="KW-1185">Reference proteome</keyword>
<feature type="domain" description="HD-GYP" evidence="3">
    <location>
        <begin position="151"/>
        <end position="362"/>
    </location>
</feature>
<dbReference type="InterPro" id="IPR011006">
    <property type="entry name" value="CheY-like_superfamily"/>
</dbReference>
<evidence type="ECO:0000313" key="4">
    <source>
        <dbReference type="EMBL" id="MCQ8181839.1"/>
    </source>
</evidence>
<dbReference type="InterPro" id="IPR052020">
    <property type="entry name" value="Cyclic_di-GMP/3'3'-cGAMP_PDE"/>
</dbReference>
<dbReference type="SMART" id="SM00448">
    <property type="entry name" value="REC"/>
    <property type="match status" value="1"/>
</dbReference>
<feature type="modified residue" description="4-aspartylphosphate" evidence="1">
    <location>
        <position position="57"/>
    </location>
</feature>
<dbReference type="RefSeq" id="WP_256611126.1">
    <property type="nucleotide sequence ID" value="NZ_JANIBM010000012.1"/>
</dbReference>
<dbReference type="InterPro" id="IPR003607">
    <property type="entry name" value="HD/PDEase_dom"/>
</dbReference>
<dbReference type="SUPFAM" id="SSF52172">
    <property type="entry name" value="CheY-like"/>
    <property type="match status" value="1"/>
</dbReference>
<evidence type="ECO:0000313" key="5">
    <source>
        <dbReference type="Proteomes" id="UP001524569"/>
    </source>
</evidence>
<dbReference type="CDD" id="cd19920">
    <property type="entry name" value="REC_PA4781-like"/>
    <property type="match status" value="1"/>
</dbReference>
<proteinExistence type="predicted"/>